<keyword evidence="2" id="KW-0349">Heme</keyword>
<comment type="similarity">
    <text evidence="5">Belongs to the truncated hemoglobin family. Group II subfamily.</text>
</comment>
<name>A0ABN4QQX6_9HYPH</name>
<dbReference type="InterPro" id="IPR001486">
    <property type="entry name" value="Hemoglobin_trunc"/>
</dbReference>
<dbReference type="SUPFAM" id="SSF46458">
    <property type="entry name" value="Globin-like"/>
    <property type="match status" value="1"/>
</dbReference>
<evidence type="ECO:0000256" key="5">
    <source>
        <dbReference type="ARBA" id="ARBA00034496"/>
    </source>
</evidence>
<reference evidence="6 7" key="1">
    <citation type="submission" date="2015-11" db="EMBL/GenBank/DDBJ databases">
        <title>The limits of bacterial species coexistence and the symbiotic plasmid transference in sympatric Rhizobium populations.</title>
        <authorList>
            <person name="Perez-Carrascal O.M."/>
            <person name="VanInsberghe D."/>
            <person name="Juarez S."/>
            <person name="Polz M.F."/>
            <person name="Vinuesa P."/>
            <person name="Gonzalez V."/>
        </authorList>
    </citation>
    <scope>NUCLEOTIDE SEQUENCE [LARGE SCALE GENOMIC DNA]</scope>
    <source>
        <strain evidence="6 7">N771</strain>
    </source>
</reference>
<organism evidence="6 7">
    <name type="scientific">Rhizobium phaseoli</name>
    <dbReference type="NCBI Taxonomy" id="396"/>
    <lineage>
        <taxon>Bacteria</taxon>
        <taxon>Pseudomonadati</taxon>
        <taxon>Pseudomonadota</taxon>
        <taxon>Alphaproteobacteria</taxon>
        <taxon>Hyphomicrobiales</taxon>
        <taxon>Rhizobiaceae</taxon>
        <taxon>Rhizobium/Agrobacterium group</taxon>
        <taxon>Rhizobium</taxon>
    </lineage>
</organism>
<evidence type="ECO:0000256" key="1">
    <source>
        <dbReference type="ARBA" id="ARBA00022448"/>
    </source>
</evidence>
<dbReference type="CDD" id="cd14773">
    <property type="entry name" value="TrHb2_PhHbO-like_O"/>
    <property type="match status" value="1"/>
</dbReference>
<dbReference type="Pfam" id="PF01152">
    <property type="entry name" value="Bac_globin"/>
    <property type="match status" value="1"/>
</dbReference>
<sequence length="159" mass="17876">MTVAIAFRPVHEGSGDGNDIGDGFVTENTTLYEAIGGDPAVRALTHRFYVLMDTLPEASNVRAVHPSSLEGSEEKFYEYMSGYLGGPPLYTDKRGHPRLRSRHFVAEIGPVERDEWLLCFRRALDETIASQALRDLIWAPVERLAYHMQNKAPDTEEQP</sequence>
<evidence type="ECO:0000256" key="2">
    <source>
        <dbReference type="ARBA" id="ARBA00022617"/>
    </source>
</evidence>
<protein>
    <submittedName>
        <fullName evidence="6">Globin-like protein</fullName>
    </submittedName>
</protein>
<keyword evidence="1" id="KW-0813">Transport</keyword>
<dbReference type="InterPro" id="IPR009050">
    <property type="entry name" value="Globin-like_sf"/>
</dbReference>
<accession>A0ABN4QQX6</accession>
<proteinExistence type="inferred from homology"/>
<keyword evidence="7" id="KW-1185">Reference proteome</keyword>
<evidence type="ECO:0000313" key="6">
    <source>
        <dbReference type="EMBL" id="ANL86139.1"/>
    </source>
</evidence>
<evidence type="ECO:0000256" key="3">
    <source>
        <dbReference type="ARBA" id="ARBA00022723"/>
    </source>
</evidence>
<dbReference type="Proteomes" id="UP000078551">
    <property type="component" value="Chromosome"/>
</dbReference>
<keyword evidence="4" id="KW-0408">Iron</keyword>
<gene>
    <name evidence="6" type="ORF">AMC81_CH03395</name>
</gene>
<dbReference type="PANTHER" id="PTHR47366:SF1">
    <property type="entry name" value="TWO-ON-TWO HEMOGLOBIN-3"/>
    <property type="match status" value="1"/>
</dbReference>
<dbReference type="PANTHER" id="PTHR47366">
    <property type="entry name" value="TWO-ON-TWO HEMOGLOBIN-3"/>
    <property type="match status" value="1"/>
</dbReference>
<evidence type="ECO:0000256" key="4">
    <source>
        <dbReference type="ARBA" id="ARBA00023004"/>
    </source>
</evidence>
<keyword evidence="3" id="KW-0479">Metal-binding</keyword>
<dbReference type="EMBL" id="CP013568">
    <property type="protein sequence ID" value="ANL86139.1"/>
    <property type="molecule type" value="Genomic_DNA"/>
</dbReference>
<dbReference type="InterPro" id="IPR012292">
    <property type="entry name" value="Globin/Proto"/>
</dbReference>
<dbReference type="Gene3D" id="1.10.490.10">
    <property type="entry name" value="Globins"/>
    <property type="match status" value="1"/>
</dbReference>
<evidence type="ECO:0000313" key="7">
    <source>
        <dbReference type="Proteomes" id="UP000078551"/>
    </source>
</evidence>
<dbReference type="InterPro" id="IPR044203">
    <property type="entry name" value="GlbO/GLB3-like"/>
</dbReference>